<evidence type="ECO:0000256" key="3">
    <source>
        <dbReference type="ARBA" id="ARBA00012865"/>
    </source>
</evidence>
<dbReference type="GO" id="GO:0017001">
    <property type="term" value="P:antibiotic catabolic process"/>
    <property type="evidence" value="ECO:0007669"/>
    <property type="project" value="InterPro"/>
</dbReference>
<dbReference type="NCBIfam" id="NF033085">
    <property type="entry name" value="bla_class_C"/>
    <property type="match status" value="1"/>
</dbReference>
<feature type="domain" description="Beta-lactamase-related" evidence="8">
    <location>
        <begin position="38"/>
        <end position="384"/>
    </location>
</feature>
<evidence type="ECO:0000256" key="4">
    <source>
        <dbReference type="ARBA" id="ARBA00022801"/>
    </source>
</evidence>
<dbReference type="InterPro" id="IPR012338">
    <property type="entry name" value="Beta-lactam/transpept-like"/>
</dbReference>
<dbReference type="GO" id="GO:0030288">
    <property type="term" value="C:outer membrane-bounded periplasmic space"/>
    <property type="evidence" value="ECO:0007669"/>
    <property type="project" value="InterPro"/>
</dbReference>
<organism evidence="9 10">
    <name type="scientific">Pseudomonas fluorescens</name>
    <dbReference type="NCBI Taxonomy" id="294"/>
    <lineage>
        <taxon>Bacteria</taxon>
        <taxon>Pseudomonadati</taxon>
        <taxon>Pseudomonadota</taxon>
        <taxon>Gammaproteobacteria</taxon>
        <taxon>Pseudomonadales</taxon>
        <taxon>Pseudomonadaceae</taxon>
        <taxon>Pseudomonas</taxon>
    </lineage>
</organism>
<keyword evidence="4 6" id="KW-0378">Hydrolase</keyword>
<dbReference type="GO" id="GO:0046677">
    <property type="term" value="P:response to antibiotic"/>
    <property type="evidence" value="ECO:0007669"/>
    <property type="project" value="UniProtKB-UniRule"/>
</dbReference>
<feature type="signal peptide" evidence="7">
    <location>
        <begin position="1"/>
        <end position="26"/>
    </location>
</feature>
<evidence type="ECO:0000313" key="9">
    <source>
        <dbReference type="EMBL" id="VVO35997.1"/>
    </source>
</evidence>
<evidence type="ECO:0000259" key="8">
    <source>
        <dbReference type="Pfam" id="PF00144"/>
    </source>
</evidence>
<comment type="similarity">
    <text evidence="2 6">Belongs to the class-C beta-lactamase family.</text>
</comment>
<evidence type="ECO:0000313" key="10">
    <source>
        <dbReference type="Proteomes" id="UP000337909"/>
    </source>
</evidence>
<feature type="chain" id="PRO_5023103256" description="Beta-lactamase" evidence="7">
    <location>
        <begin position="27"/>
        <end position="386"/>
    </location>
</feature>
<keyword evidence="5 6" id="KW-0046">Antibiotic resistance</keyword>
<evidence type="ECO:0000256" key="2">
    <source>
        <dbReference type="ARBA" id="ARBA00007840"/>
    </source>
</evidence>
<name>A0A5E7FD89_PSEFL</name>
<dbReference type="RefSeq" id="WP_150645121.1">
    <property type="nucleotide sequence ID" value="NZ_CABVHQ010000088.1"/>
</dbReference>
<dbReference type="SUPFAM" id="SSF56601">
    <property type="entry name" value="beta-lactamase/transpeptidase-like"/>
    <property type="match status" value="1"/>
</dbReference>
<dbReference type="AlphaFoldDB" id="A0A5E7FD89"/>
<gene>
    <name evidence="9" type="primary">ampC</name>
    <name evidence="9" type="ORF">PS691_05324</name>
</gene>
<keyword evidence="7" id="KW-0732">Signal</keyword>
<comment type="catalytic activity">
    <reaction evidence="1 6">
        <text>a beta-lactam + H2O = a substituted beta-amino acid</text>
        <dbReference type="Rhea" id="RHEA:20401"/>
        <dbReference type="ChEBI" id="CHEBI:15377"/>
        <dbReference type="ChEBI" id="CHEBI:35627"/>
        <dbReference type="ChEBI" id="CHEBI:140347"/>
        <dbReference type="EC" id="3.5.2.6"/>
    </reaction>
</comment>
<dbReference type="InterPro" id="IPR058136">
    <property type="entry name" value="AmpC"/>
</dbReference>
<dbReference type="PANTHER" id="PTHR46825:SF8">
    <property type="entry name" value="BETA-LACTAMASE-RELATED"/>
    <property type="match status" value="1"/>
</dbReference>
<dbReference type="PROSITE" id="PS00336">
    <property type="entry name" value="BETA_LACTAMASE_C"/>
    <property type="match status" value="1"/>
</dbReference>
<dbReference type="Pfam" id="PF00144">
    <property type="entry name" value="Beta-lactamase"/>
    <property type="match status" value="1"/>
</dbReference>
<dbReference type="PANTHER" id="PTHR46825">
    <property type="entry name" value="D-ALANYL-D-ALANINE-CARBOXYPEPTIDASE/ENDOPEPTIDASE AMPH"/>
    <property type="match status" value="1"/>
</dbReference>
<protein>
    <recommendedName>
        <fullName evidence="3 6">Beta-lactamase</fullName>
        <ecNumber evidence="3 6">3.5.2.6</ecNumber>
    </recommendedName>
</protein>
<sequence length="386" mass="42073" precursor="true">MRPNGKRCAPFLFLACTVFSGTFATASTQQADTDKRVQDAARSVMQQHGIPGLAIAVTANGQQTFYNYGVASKETGQKVSRETLFEIGSISKTFTATLATYAQANDQLSLTDHPGKYLPQLQGSQLDKATLINLGTHTAGGFPLQVPDEVQNNQQLMDYFNAWQPQYAPGTHRTYANPSIGLLGMIAAKSMNLPFEEAMETGLFPKLGMSGSYLNVPASKMALYAQGYNKQDAPVRLNPGVLGAEAYGVKTSSQDLIRFVEANLNLAETDPRLKRAISDTHTGYFKVGPMTQDLIWEQYSYPVTLESLLEGNSDKMAYETQLATELIPALSAQQAVWINKTGSTNGFGAYVAFIPAKQLGIVILANKNYPNEARVRLAHQILSHLD</sequence>
<evidence type="ECO:0000256" key="5">
    <source>
        <dbReference type="ARBA" id="ARBA00023251"/>
    </source>
</evidence>
<dbReference type="Proteomes" id="UP000337909">
    <property type="component" value="Unassembled WGS sequence"/>
</dbReference>
<proteinExistence type="inferred from homology"/>
<dbReference type="EC" id="3.5.2.6" evidence="3 6"/>
<dbReference type="GO" id="GO:0008800">
    <property type="term" value="F:beta-lactamase activity"/>
    <property type="evidence" value="ECO:0007669"/>
    <property type="project" value="UniProtKB-UniRule"/>
</dbReference>
<evidence type="ECO:0000256" key="7">
    <source>
        <dbReference type="SAM" id="SignalP"/>
    </source>
</evidence>
<dbReference type="InterPro" id="IPR050491">
    <property type="entry name" value="AmpC-like"/>
</dbReference>
<dbReference type="OrthoDB" id="5377431at2"/>
<dbReference type="InterPro" id="IPR001586">
    <property type="entry name" value="Beta-lactam_class-C_AS"/>
</dbReference>
<accession>A0A5E7FD89</accession>
<evidence type="ECO:0000256" key="1">
    <source>
        <dbReference type="ARBA" id="ARBA00001526"/>
    </source>
</evidence>
<evidence type="ECO:0000256" key="6">
    <source>
        <dbReference type="RuleBase" id="RU361140"/>
    </source>
</evidence>
<dbReference type="EMBL" id="CABVHQ010000088">
    <property type="protein sequence ID" value="VVO35997.1"/>
    <property type="molecule type" value="Genomic_DNA"/>
</dbReference>
<dbReference type="InterPro" id="IPR001466">
    <property type="entry name" value="Beta-lactam-related"/>
</dbReference>
<dbReference type="Gene3D" id="3.40.710.10">
    <property type="entry name" value="DD-peptidase/beta-lactamase superfamily"/>
    <property type="match status" value="1"/>
</dbReference>
<reference evidence="9 10" key="1">
    <citation type="submission" date="2019-09" db="EMBL/GenBank/DDBJ databases">
        <authorList>
            <person name="Chandra G."/>
            <person name="Truman W A."/>
        </authorList>
    </citation>
    <scope>NUCLEOTIDE SEQUENCE [LARGE SCALE GENOMIC DNA]</scope>
    <source>
        <strain evidence="9">PS691</strain>
    </source>
</reference>